<comment type="caution">
    <text evidence="1">The sequence shown here is derived from an EMBL/GenBank/DDBJ whole genome shotgun (WGS) entry which is preliminary data.</text>
</comment>
<gene>
    <name evidence="1" type="ORF">CGLO_11773</name>
</gene>
<protein>
    <submittedName>
        <fullName evidence="1">Uncharacterized protein</fullName>
    </submittedName>
</protein>
<dbReference type="AlphaFoldDB" id="T0K7K5"/>
<dbReference type="EMBL" id="AMYD01002470">
    <property type="protein sequence ID" value="EQB48938.1"/>
    <property type="molecule type" value="Genomic_DNA"/>
</dbReference>
<evidence type="ECO:0000313" key="2">
    <source>
        <dbReference type="Proteomes" id="UP000015530"/>
    </source>
</evidence>
<sequence>MLTHDHAVIWRIKENGLKGFLSFHNSCECTLCFISKHFTLIH</sequence>
<dbReference type="Proteomes" id="UP000015530">
    <property type="component" value="Unassembled WGS sequence"/>
</dbReference>
<dbReference type="HOGENOM" id="CLU_3260495_0_0_1"/>
<evidence type="ECO:0000313" key="1">
    <source>
        <dbReference type="EMBL" id="EQB48938.1"/>
    </source>
</evidence>
<name>T0K7K5_COLGC</name>
<organism evidence="1 2">
    <name type="scientific">Colletotrichum gloeosporioides (strain Cg-14)</name>
    <name type="common">Anthracnose fungus</name>
    <name type="synonym">Glomerella cingulata</name>
    <dbReference type="NCBI Taxonomy" id="1237896"/>
    <lineage>
        <taxon>Eukaryota</taxon>
        <taxon>Fungi</taxon>
        <taxon>Dikarya</taxon>
        <taxon>Ascomycota</taxon>
        <taxon>Pezizomycotina</taxon>
        <taxon>Sordariomycetes</taxon>
        <taxon>Hypocreomycetidae</taxon>
        <taxon>Glomerellales</taxon>
        <taxon>Glomerellaceae</taxon>
        <taxon>Colletotrichum</taxon>
        <taxon>Colletotrichum gloeosporioides species complex</taxon>
    </lineage>
</organism>
<proteinExistence type="predicted"/>
<accession>T0K7K5</accession>
<reference evidence="2" key="1">
    <citation type="journal article" date="2013" name="Mol. Plant Microbe Interact.">
        <title>Global aspects of pacC regulation of pathogenicity genes in Colletotrichum gloeosporioides as revealed by transcriptome analysis.</title>
        <authorList>
            <person name="Alkan N."/>
            <person name="Meng X."/>
            <person name="Friedlander G."/>
            <person name="Reuveni E."/>
            <person name="Sukno S."/>
            <person name="Sherman A."/>
            <person name="Thon M."/>
            <person name="Fluhr R."/>
            <person name="Prusky D."/>
        </authorList>
    </citation>
    <scope>NUCLEOTIDE SEQUENCE [LARGE SCALE GENOMIC DNA]</scope>
    <source>
        <strain evidence="2">Cg-14</strain>
    </source>
</reference>